<keyword evidence="2 4" id="KW-0472">Membrane</keyword>
<dbReference type="PROSITE" id="PS51123">
    <property type="entry name" value="OMPA_2"/>
    <property type="match status" value="1"/>
</dbReference>
<keyword evidence="7" id="KW-1185">Reference proteome</keyword>
<evidence type="ECO:0000256" key="1">
    <source>
        <dbReference type="ARBA" id="ARBA00004442"/>
    </source>
</evidence>
<dbReference type="PRINTS" id="PR01021">
    <property type="entry name" value="OMPADOMAIN"/>
</dbReference>
<dbReference type="InterPro" id="IPR036737">
    <property type="entry name" value="OmpA-like_sf"/>
</dbReference>
<dbReference type="InterPro" id="IPR006665">
    <property type="entry name" value="OmpA-like"/>
</dbReference>
<proteinExistence type="predicted"/>
<reference evidence="6 7" key="1">
    <citation type="submission" date="2020-12" db="EMBL/GenBank/DDBJ databases">
        <title>Oil enriched cultivation method for isolating marine PHA-producing bacteria.</title>
        <authorList>
            <person name="Zheng W."/>
            <person name="Yu S."/>
            <person name="Huang Y."/>
        </authorList>
    </citation>
    <scope>NUCLEOTIDE SEQUENCE [LARGE SCALE GENOMIC DNA]</scope>
    <source>
        <strain evidence="6 7">SN0-2</strain>
    </source>
</reference>
<name>A0ABS3E3X4_9GAMM</name>
<accession>A0ABS3E3X4</accession>
<dbReference type="PANTHER" id="PTHR30329:SF21">
    <property type="entry name" value="LIPOPROTEIN YIAD-RELATED"/>
    <property type="match status" value="1"/>
</dbReference>
<comment type="subcellular location">
    <subcellularLocation>
        <location evidence="1">Cell outer membrane</location>
    </subcellularLocation>
</comment>
<protein>
    <submittedName>
        <fullName evidence="6">OmpA family protein</fullName>
    </submittedName>
</protein>
<dbReference type="Gene3D" id="3.30.1330.60">
    <property type="entry name" value="OmpA-like domain"/>
    <property type="match status" value="1"/>
</dbReference>
<organism evidence="6 7">
    <name type="scientific">Microbulbifer salipaludis</name>
    <dbReference type="NCBI Taxonomy" id="187980"/>
    <lineage>
        <taxon>Bacteria</taxon>
        <taxon>Pseudomonadati</taxon>
        <taxon>Pseudomonadota</taxon>
        <taxon>Gammaproteobacteria</taxon>
        <taxon>Cellvibrionales</taxon>
        <taxon>Microbulbiferaceae</taxon>
        <taxon>Microbulbifer</taxon>
    </lineage>
</organism>
<dbReference type="CDD" id="cd07185">
    <property type="entry name" value="OmpA_C-like"/>
    <property type="match status" value="1"/>
</dbReference>
<comment type="caution">
    <text evidence="6">The sequence shown here is derived from an EMBL/GenBank/DDBJ whole genome shotgun (WGS) entry which is preliminary data.</text>
</comment>
<evidence type="ECO:0000313" key="6">
    <source>
        <dbReference type="EMBL" id="MBN8430006.1"/>
    </source>
</evidence>
<sequence>MRWYCALSFAVFSTLILTGCPDPTKKYTLDPRDLVSNGLGEQSARTAAPFGDDMVRYLMGQEREEGDTFILGVDFEPGAFAPKMESLHDIEALLVIMRDFPALKIVVEGHTDNAGDAKKNRKLSQWRANWVRQFLLERGIDSARVEAAGLGDSDPIADNDTQRGREKNRRLVVRVIDFDGKPINVQMDGAKKERN</sequence>
<evidence type="ECO:0000259" key="5">
    <source>
        <dbReference type="PROSITE" id="PS51123"/>
    </source>
</evidence>
<keyword evidence="3" id="KW-0998">Cell outer membrane</keyword>
<evidence type="ECO:0000256" key="2">
    <source>
        <dbReference type="ARBA" id="ARBA00023136"/>
    </source>
</evidence>
<dbReference type="InterPro" id="IPR006664">
    <property type="entry name" value="OMP_bac"/>
</dbReference>
<dbReference type="PROSITE" id="PS51257">
    <property type="entry name" value="PROKAR_LIPOPROTEIN"/>
    <property type="match status" value="1"/>
</dbReference>
<evidence type="ECO:0000256" key="3">
    <source>
        <dbReference type="ARBA" id="ARBA00023237"/>
    </source>
</evidence>
<dbReference type="SUPFAM" id="SSF103088">
    <property type="entry name" value="OmpA-like"/>
    <property type="match status" value="1"/>
</dbReference>
<dbReference type="Pfam" id="PF00691">
    <property type="entry name" value="OmpA"/>
    <property type="match status" value="1"/>
</dbReference>
<evidence type="ECO:0000256" key="4">
    <source>
        <dbReference type="PROSITE-ProRule" id="PRU00473"/>
    </source>
</evidence>
<feature type="domain" description="OmpA-like" evidence="5">
    <location>
        <begin position="62"/>
        <end position="179"/>
    </location>
</feature>
<dbReference type="EMBL" id="JAEKJR010000001">
    <property type="protein sequence ID" value="MBN8430006.1"/>
    <property type="molecule type" value="Genomic_DNA"/>
</dbReference>
<dbReference type="PANTHER" id="PTHR30329">
    <property type="entry name" value="STATOR ELEMENT OF FLAGELLAR MOTOR COMPLEX"/>
    <property type="match status" value="1"/>
</dbReference>
<evidence type="ECO:0000313" key="7">
    <source>
        <dbReference type="Proteomes" id="UP000664293"/>
    </source>
</evidence>
<gene>
    <name evidence="6" type="ORF">JF535_03975</name>
</gene>
<dbReference type="Proteomes" id="UP000664293">
    <property type="component" value="Unassembled WGS sequence"/>
</dbReference>
<dbReference type="InterPro" id="IPR050330">
    <property type="entry name" value="Bact_OuterMem_StrucFunc"/>
</dbReference>